<keyword evidence="2 5" id="KW-0238">DNA-binding</keyword>
<dbReference type="AlphaFoldDB" id="A0A1M5B2A8"/>
<dbReference type="SMART" id="SM00342">
    <property type="entry name" value="HTH_ARAC"/>
    <property type="match status" value="1"/>
</dbReference>
<dbReference type="Pfam" id="PF12833">
    <property type="entry name" value="HTH_18"/>
    <property type="match status" value="1"/>
</dbReference>
<name>A0A1M5B2A8_9BACL</name>
<dbReference type="GO" id="GO:0043565">
    <property type="term" value="F:sequence-specific DNA binding"/>
    <property type="evidence" value="ECO:0007669"/>
    <property type="project" value="InterPro"/>
</dbReference>
<keyword evidence="6" id="KW-1185">Reference proteome</keyword>
<accession>A0A1M5B2A8</accession>
<dbReference type="InterPro" id="IPR050204">
    <property type="entry name" value="AraC_XylS_family_regulators"/>
</dbReference>
<dbReference type="SUPFAM" id="SSF46689">
    <property type="entry name" value="Homeodomain-like"/>
    <property type="match status" value="1"/>
</dbReference>
<dbReference type="InterPro" id="IPR046532">
    <property type="entry name" value="DUF6597"/>
</dbReference>
<dbReference type="PROSITE" id="PS01124">
    <property type="entry name" value="HTH_ARAC_FAMILY_2"/>
    <property type="match status" value="1"/>
</dbReference>
<gene>
    <name evidence="5" type="ORF">SAMN05444392_11731</name>
</gene>
<dbReference type="RefSeq" id="WP_073157895.1">
    <property type="nucleotide sequence ID" value="NZ_FQVL01000017.1"/>
</dbReference>
<organism evidence="5 6">
    <name type="scientific">Seinonella peptonophila</name>
    <dbReference type="NCBI Taxonomy" id="112248"/>
    <lineage>
        <taxon>Bacteria</taxon>
        <taxon>Bacillati</taxon>
        <taxon>Bacillota</taxon>
        <taxon>Bacilli</taxon>
        <taxon>Bacillales</taxon>
        <taxon>Thermoactinomycetaceae</taxon>
        <taxon>Seinonella</taxon>
    </lineage>
</organism>
<dbReference type="InterPro" id="IPR020449">
    <property type="entry name" value="Tscrpt_reg_AraC-type_HTH"/>
</dbReference>
<dbReference type="PANTHER" id="PTHR46796:SF13">
    <property type="entry name" value="HTH-TYPE TRANSCRIPTIONAL ACTIVATOR RHAS"/>
    <property type="match status" value="1"/>
</dbReference>
<dbReference type="InterPro" id="IPR018060">
    <property type="entry name" value="HTH_AraC"/>
</dbReference>
<dbReference type="OrthoDB" id="323290at2"/>
<keyword evidence="3" id="KW-0804">Transcription</keyword>
<evidence type="ECO:0000256" key="2">
    <source>
        <dbReference type="ARBA" id="ARBA00023125"/>
    </source>
</evidence>
<dbReference type="STRING" id="112248.SAMN05444392_11731"/>
<evidence type="ECO:0000256" key="3">
    <source>
        <dbReference type="ARBA" id="ARBA00023163"/>
    </source>
</evidence>
<dbReference type="Proteomes" id="UP000184476">
    <property type="component" value="Unassembled WGS sequence"/>
</dbReference>
<sequence length="267" mass="31042">MMNNYLPIQPPKLQQIENPDYSYQEYVSCKSLASHVVCYWTMDFHAENKNQLHRILPDGCIDIIIDRQSTSSWKAAFVEGLMTRFEVLRLSKSQSLFGIRFYPEAAHSILKFPASSFIGQHVFLEDIWGMEGLFMVEEILSTQVVSKIIEIVERKLIHLLALSNTPANSLLLESMQYIYAFKGNISISDLAEKLSFSKRHMRRIFDQELGLSPKEMIGIIRFQFILQELYNGTSSSFTDIALKYGYYDQSHFIKNFKRYYGMLPKQL</sequence>
<evidence type="ECO:0000313" key="5">
    <source>
        <dbReference type="EMBL" id="SHF36322.1"/>
    </source>
</evidence>
<reference evidence="5 6" key="1">
    <citation type="submission" date="2016-11" db="EMBL/GenBank/DDBJ databases">
        <authorList>
            <person name="Jaros S."/>
            <person name="Januszkiewicz K."/>
            <person name="Wedrychowicz H."/>
        </authorList>
    </citation>
    <scope>NUCLEOTIDE SEQUENCE [LARGE SCALE GENOMIC DNA]</scope>
    <source>
        <strain evidence="5 6">DSM 44666</strain>
    </source>
</reference>
<protein>
    <submittedName>
        <fullName evidence="5">AraC-type DNA-binding protein</fullName>
    </submittedName>
</protein>
<dbReference type="GO" id="GO:0003700">
    <property type="term" value="F:DNA-binding transcription factor activity"/>
    <property type="evidence" value="ECO:0007669"/>
    <property type="project" value="InterPro"/>
</dbReference>
<evidence type="ECO:0000256" key="1">
    <source>
        <dbReference type="ARBA" id="ARBA00023015"/>
    </source>
</evidence>
<dbReference type="PANTHER" id="PTHR46796">
    <property type="entry name" value="HTH-TYPE TRANSCRIPTIONAL ACTIVATOR RHAS-RELATED"/>
    <property type="match status" value="1"/>
</dbReference>
<dbReference type="Pfam" id="PF20240">
    <property type="entry name" value="DUF6597"/>
    <property type="match status" value="1"/>
</dbReference>
<evidence type="ECO:0000259" key="4">
    <source>
        <dbReference type="PROSITE" id="PS01124"/>
    </source>
</evidence>
<evidence type="ECO:0000313" key="6">
    <source>
        <dbReference type="Proteomes" id="UP000184476"/>
    </source>
</evidence>
<dbReference type="Gene3D" id="1.10.10.60">
    <property type="entry name" value="Homeodomain-like"/>
    <property type="match status" value="1"/>
</dbReference>
<keyword evidence="1" id="KW-0805">Transcription regulation</keyword>
<dbReference type="InterPro" id="IPR009057">
    <property type="entry name" value="Homeodomain-like_sf"/>
</dbReference>
<proteinExistence type="predicted"/>
<feature type="domain" description="HTH araC/xylS-type" evidence="4">
    <location>
        <begin position="165"/>
        <end position="267"/>
    </location>
</feature>
<dbReference type="PRINTS" id="PR00032">
    <property type="entry name" value="HTHARAC"/>
</dbReference>
<dbReference type="EMBL" id="FQVL01000017">
    <property type="protein sequence ID" value="SHF36322.1"/>
    <property type="molecule type" value="Genomic_DNA"/>
</dbReference>